<proteinExistence type="predicted"/>
<organism evidence="2 3">
    <name type="scientific">Nitzschia inconspicua</name>
    <dbReference type="NCBI Taxonomy" id="303405"/>
    <lineage>
        <taxon>Eukaryota</taxon>
        <taxon>Sar</taxon>
        <taxon>Stramenopiles</taxon>
        <taxon>Ochrophyta</taxon>
        <taxon>Bacillariophyta</taxon>
        <taxon>Bacillariophyceae</taxon>
        <taxon>Bacillariophycidae</taxon>
        <taxon>Bacillariales</taxon>
        <taxon>Bacillariaceae</taxon>
        <taxon>Nitzschia</taxon>
    </lineage>
</organism>
<feature type="chain" id="PRO_5039937212" evidence="1">
    <location>
        <begin position="24"/>
        <end position="472"/>
    </location>
</feature>
<protein>
    <submittedName>
        <fullName evidence="2">Uncharacterized protein</fullName>
    </submittedName>
</protein>
<accession>A0A9K3M4G2</accession>
<evidence type="ECO:0000313" key="2">
    <source>
        <dbReference type="EMBL" id="KAG7373988.1"/>
    </source>
</evidence>
<dbReference type="AlphaFoldDB" id="A0A9K3M4G2"/>
<evidence type="ECO:0000313" key="3">
    <source>
        <dbReference type="Proteomes" id="UP000693970"/>
    </source>
</evidence>
<gene>
    <name evidence="2" type="ORF">IV203_013083</name>
</gene>
<dbReference type="OrthoDB" id="3510at2759"/>
<keyword evidence="1" id="KW-0732">Signal</keyword>
<comment type="caution">
    <text evidence="2">The sequence shown here is derived from an EMBL/GenBank/DDBJ whole genome shotgun (WGS) entry which is preliminary data.</text>
</comment>
<reference evidence="2" key="1">
    <citation type="journal article" date="2021" name="Sci. Rep.">
        <title>Diploid genomic architecture of Nitzschia inconspicua, an elite biomass production diatom.</title>
        <authorList>
            <person name="Oliver A."/>
            <person name="Podell S."/>
            <person name="Pinowska A."/>
            <person name="Traller J.C."/>
            <person name="Smith S.R."/>
            <person name="McClure R."/>
            <person name="Beliaev A."/>
            <person name="Bohutskyi P."/>
            <person name="Hill E.A."/>
            <person name="Rabines A."/>
            <person name="Zheng H."/>
            <person name="Allen L.Z."/>
            <person name="Kuo A."/>
            <person name="Grigoriev I.V."/>
            <person name="Allen A.E."/>
            <person name="Hazlebeck D."/>
            <person name="Allen E.E."/>
        </authorList>
    </citation>
    <scope>NUCLEOTIDE SEQUENCE</scope>
    <source>
        <strain evidence="2">Hildebrandi</strain>
    </source>
</reference>
<dbReference type="EMBL" id="JAGRRH010000001">
    <property type="protein sequence ID" value="KAG7373988.1"/>
    <property type="molecule type" value="Genomic_DNA"/>
</dbReference>
<feature type="signal peptide" evidence="1">
    <location>
        <begin position="1"/>
        <end position="23"/>
    </location>
</feature>
<sequence length="472" mass="51860">MKFSSPALLLAAFLVTRQDSVSAFLPFTRQHHRSRTQHPSCISTTNLYSTAVNNVVLRPTRSSDTDDSDVDDDHVFDSLKIGGCRVHRYSGGADSIEDADVHYVMWYHGRSVKQDQDKSLPPLSTGRIGRATSKNGLVFVKDRKGSSSEDVEGVAVGLNHEAWWGFDTAHVGLGSVLLPMSTPAVMAEGGVYLMYYMGGSHEETPIGDYVDKDMPADATIKGMKMKIGVCVSQDGKTWGRVEGDDPSGACMVPYDKNDPNTREMATLKDDNNADLDLPEELYCGWPDVVVKIDKEKAANSGFFMYYSTMTKIGKEKCIAVAVSGDGFRWDKRGLCLKPSNDDSSMDNAGCARCNVVRNAVYDPVDCRWSDAPGYTMYYEGVSKADNKHRIMVAESDDGRTWNKKGVVLDVGDDGLWDCDGVGSPHILRMDDGSQRMYYVGQQGKDTAIGVAKLEPDSSCWVREQSSIVFAES</sequence>
<name>A0A9K3M4G2_9STRA</name>
<evidence type="ECO:0000256" key="1">
    <source>
        <dbReference type="SAM" id="SignalP"/>
    </source>
</evidence>
<dbReference type="Proteomes" id="UP000693970">
    <property type="component" value="Unassembled WGS sequence"/>
</dbReference>
<keyword evidence="3" id="KW-1185">Reference proteome</keyword>
<dbReference type="PANTHER" id="PTHR35279">
    <property type="match status" value="1"/>
</dbReference>
<reference evidence="2" key="2">
    <citation type="submission" date="2021-04" db="EMBL/GenBank/DDBJ databases">
        <authorList>
            <person name="Podell S."/>
        </authorList>
    </citation>
    <scope>NUCLEOTIDE SEQUENCE</scope>
    <source>
        <strain evidence="2">Hildebrandi</strain>
    </source>
</reference>
<dbReference type="PANTHER" id="PTHR35279:SF1">
    <property type="entry name" value="ARABINANASE_LEVANSUCRASE_INVERTASE"/>
    <property type="match status" value="1"/>
</dbReference>